<organism evidence="1 2">
    <name type="scientific">Ephemerocybe angulata</name>
    <dbReference type="NCBI Taxonomy" id="980116"/>
    <lineage>
        <taxon>Eukaryota</taxon>
        <taxon>Fungi</taxon>
        <taxon>Dikarya</taxon>
        <taxon>Basidiomycota</taxon>
        <taxon>Agaricomycotina</taxon>
        <taxon>Agaricomycetes</taxon>
        <taxon>Agaricomycetidae</taxon>
        <taxon>Agaricales</taxon>
        <taxon>Agaricineae</taxon>
        <taxon>Psathyrellaceae</taxon>
        <taxon>Ephemerocybe</taxon>
    </lineage>
</organism>
<dbReference type="AlphaFoldDB" id="A0A8H5C710"/>
<protein>
    <submittedName>
        <fullName evidence="1">Uncharacterized protein</fullName>
    </submittedName>
</protein>
<dbReference type="Proteomes" id="UP000541558">
    <property type="component" value="Unassembled WGS sequence"/>
</dbReference>
<gene>
    <name evidence="1" type="ORF">D9611_006395</name>
</gene>
<accession>A0A8H5C710</accession>
<name>A0A8H5C710_9AGAR</name>
<proteinExistence type="predicted"/>
<evidence type="ECO:0000313" key="2">
    <source>
        <dbReference type="Proteomes" id="UP000541558"/>
    </source>
</evidence>
<dbReference type="OrthoDB" id="3357341at2759"/>
<reference evidence="1 2" key="1">
    <citation type="journal article" date="2020" name="ISME J.">
        <title>Uncovering the hidden diversity of litter-decomposition mechanisms in mushroom-forming fungi.</title>
        <authorList>
            <person name="Floudas D."/>
            <person name="Bentzer J."/>
            <person name="Ahren D."/>
            <person name="Johansson T."/>
            <person name="Persson P."/>
            <person name="Tunlid A."/>
        </authorList>
    </citation>
    <scope>NUCLEOTIDE SEQUENCE [LARGE SCALE GENOMIC DNA]</scope>
    <source>
        <strain evidence="1 2">CBS 175.51</strain>
    </source>
</reference>
<keyword evidence="2" id="KW-1185">Reference proteome</keyword>
<dbReference type="EMBL" id="JAACJK010000059">
    <property type="protein sequence ID" value="KAF5336108.1"/>
    <property type="molecule type" value="Genomic_DNA"/>
</dbReference>
<comment type="caution">
    <text evidence="1">The sequence shown here is derived from an EMBL/GenBank/DDBJ whole genome shotgun (WGS) entry which is preliminary data.</text>
</comment>
<evidence type="ECO:0000313" key="1">
    <source>
        <dbReference type="EMBL" id="KAF5336108.1"/>
    </source>
</evidence>
<sequence>MSLDQNLFTLLFAPNKNHPNVTDLVDPSGTVHYHKRRVPGQEYKIEVFDPLSESLLITATAPSPSSKTKALELYNPTSVVEIKYTGTISFKWSFKWEEHDFEWKREQCFLIRKPDPPVLVAITKEANRQVKTAQVQMLDYNLNRFDIDDRKGLEIIILTCIMGMLACHLRVRFRIAIHSTRVQLESRPFAVSEI</sequence>